<reference evidence="1" key="1">
    <citation type="submission" date="2020-04" db="EMBL/GenBank/DDBJ databases">
        <authorList>
            <person name="Alioto T."/>
            <person name="Alioto T."/>
            <person name="Gomez Garrido J."/>
        </authorList>
    </citation>
    <scope>NUCLEOTIDE SEQUENCE</scope>
    <source>
        <strain evidence="1">A484AB</strain>
    </source>
</reference>
<dbReference type="InterPro" id="IPR050779">
    <property type="entry name" value="Transglutaminase"/>
</dbReference>
<dbReference type="InterPro" id="IPR036238">
    <property type="entry name" value="Transglutaminase_C_sf"/>
</dbReference>
<name>A0A7D9HZL6_PARCT</name>
<dbReference type="GO" id="GO:0003810">
    <property type="term" value="F:protein-glutamine gamma-glutamyltransferase activity"/>
    <property type="evidence" value="ECO:0007669"/>
    <property type="project" value="InterPro"/>
</dbReference>
<proteinExistence type="predicted"/>
<evidence type="ECO:0000313" key="1">
    <source>
        <dbReference type="EMBL" id="CAB3997664.1"/>
    </source>
</evidence>
<comment type="caution">
    <text evidence="1">The sequence shown here is derived from an EMBL/GenBank/DDBJ whole genome shotgun (WGS) entry which is preliminary data.</text>
</comment>
<accession>A0A7D9HZL6</accession>
<dbReference type="AlphaFoldDB" id="A0A7D9HZL6"/>
<keyword evidence="2" id="KW-1185">Reference proteome</keyword>
<dbReference type="PANTHER" id="PTHR11590">
    <property type="entry name" value="PROTEIN-GLUTAMINE GAMMA-GLUTAMYLTRANSFERASE"/>
    <property type="match status" value="1"/>
</dbReference>
<dbReference type="Gene3D" id="3.90.260.10">
    <property type="entry name" value="Transglutaminase-like"/>
    <property type="match status" value="1"/>
</dbReference>
<dbReference type="SUPFAM" id="SSF49309">
    <property type="entry name" value="Transglutaminase, two C-terminal domains"/>
    <property type="match status" value="2"/>
</dbReference>
<dbReference type="InterPro" id="IPR036985">
    <property type="entry name" value="Transglutaminase-like_sf"/>
</dbReference>
<dbReference type="EMBL" id="CACRXK020003157">
    <property type="protein sequence ID" value="CAB3997664.1"/>
    <property type="molecule type" value="Genomic_DNA"/>
</dbReference>
<dbReference type="InterPro" id="IPR008958">
    <property type="entry name" value="Transglutaminase_C"/>
</dbReference>
<dbReference type="OrthoDB" id="437511at2759"/>
<gene>
    <name evidence="1" type="ORF">PACLA_8A027788</name>
</gene>
<dbReference type="PANTHER" id="PTHR11590:SF81">
    <property type="entry name" value="PROTEIN-GLUTAMINE GAMMA-GLUTAMYLTRANSFERASE K-LIKE ISOFORM X4"/>
    <property type="match status" value="1"/>
</dbReference>
<dbReference type="InterPro" id="IPR013783">
    <property type="entry name" value="Ig-like_fold"/>
</dbReference>
<sequence length="306" mass="34364">MARKYLVTCNKPMTLTFPDQNTEAKYRNKTYIGKHISTKMVGEDKREDITCLYKHAEGSAEERAAFQNAHSFGQGSGLRKALLNKDEEDGNDFEIDLTIKPGTMIQNGTDFTCTIHLRNISHQTSIVNVTVVVTTIEYTGRMKALVKRVKLENITVSAGENVEKEIAVSADEYVSKLSDLNFMKIVAIAKILETKKQFIEECKIQLFHAECIAIQFLDPVKAGQPTRVEITFTNKLNVHMTNLTYCVNGKGLTRTICQQSGSLGVGQKEQIIFRIIPFKPGKHRLNVDIDSAEVKDLRSSLEVECQ</sequence>
<evidence type="ECO:0000313" key="2">
    <source>
        <dbReference type="Proteomes" id="UP001152795"/>
    </source>
</evidence>
<dbReference type="SUPFAM" id="SSF54001">
    <property type="entry name" value="Cysteine proteinases"/>
    <property type="match status" value="1"/>
</dbReference>
<organism evidence="1 2">
    <name type="scientific">Paramuricea clavata</name>
    <name type="common">Red gorgonian</name>
    <name type="synonym">Violescent sea-whip</name>
    <dbReference type="NCBI Taxonomy" id="317549"/>
    <lineage>
        <taxon>Eukaryota</taxon>
        <taxon>Metazoa</taxon>
        <taxon>Cnidaria</taxon>
        <taxon>Anthozoa</taxon>
        <taxon>Octocorallia</taxon>
        <taxon>Malacalcyonacea</taxon>
        <taxon>Plexauridae</taxon>
        <taxon>Paramuricea</taxon>
    </lineage>
</organism>
<dbReference type="Pfam" id="PF00927">
    <property type="entry name" value="Transglut_C"/>
    <property type="match status" value="2"/>
</dbReference>
<protein>
    <submittedName>
        <fullName evidence="1">-glutamine gamma-glutamyltransferase Z</fullName>
    </submittedName>
</protein>
<dbReference type="Proteomes" id="UP001152795">
    <property type="component" value="Unassembled WGS sequence"/>
</dbReference>
<dbReference type="InterPro" id="IPR038765">
    <property type="entry name" value="Papain-like_cys_pep_sf"/>
</dbReference>
<dbReference type="Gene3D" id="2.60.40.10">
    <property type="entry name" value="Immunoglobulins"/>
    <property type="match status" value="2"/>
</dbReference>